<accession>A0A917PBE2</accession>
<evidence type="ECO:0000259" key="7">
    <source>
        <dbReference type="Pfam" id="PF09335"/>
    </source>
</evidence>
<keyword evidence="9" id="KW-1185">Reference proteome</keyword>
<feature type="transmembrane region" description="Helical" evidence="6">
    <location>
        <begin position="100"/>
        <end position="124"/>
    </location>
</feature>
<comment type="caution">
    <text evidence="8">The sequence shown here is derived from an EMBL/GenBank/DDBJ whole genome shotgun (WGS) entry which is preliminary data.</text>
</comment>
<dbReference type="Proteomes" id="UP000635726">
    <property type="component" value="Unassembled WGS sequence"/>
</dbReference>
<evidence type="ECO:0000256" key="4">
    <source>
        <dbReference type="ARBA" id="ARBA00022989"/>
    </source>
</evidence>
<proteinExistence type="inferred from homology"/>
<comment type="similarity">
    <text evidence="6">Belongs to the TVP38/TMEM64 family.</text>
</comment>
<comment type="subcellular location">
    <subcellularLocation>
        <location evidence="1 6">Cell membrane</location>
        <topology evidence="1 6">Multi-pass membrane protein</topology>
    </subcellularLocation>
</comment>
<keyword evidence="5 6" id="KW-0472">Membrane</keyword>
<dbReference type="PANTHER" id="PTHR12677">
    <property type="entry name" value="GOLGI APPARATUS MEMBRANE PROTEIN TVP38-RELATED"/>
    <property type="match status" value="1"/>
</dbReference>
<dbReference type="EMBL" id="BMOE01000003">
    <property type="protein sequence ID" value="GGJ69732.1"/>
    <property type="molecule type" value="Genomic_DNA"/>
</dbReference>
<feature type="transmembrane region" description="Helical" evidence="6">
    <location>
        <begin position="67"/>
        <end position="88"/>
    </location>
</feature>
<keyword evidence="4 6" id="KW-1133">Transmembrane helix</keyword>
<keyword evidence="3 6" id="KW-0812">Transmembrane</keyword>
<keyword evidence="2 6" id="KW-1003">Cell membrane</keyword>
<dbReference type="InterPro" id="IPR015414">
    <property type="entry name" value="TMEM64"/>
</dbReference>
<evidence type="ECO:0000256" key="5">
    <source>
        <dbReference type="ARBA" id="ARBA00023136"/>
    </source>
</evidence>
<comment type="caution">
    <text evidence="6">Lacks conserved residue(s) required for the propagation of feature annotation.</text>
</comment>
<name>A0A917PBE2_9DEIO</name>
<dbReference type="PANTHER" id="PTHR12677:SF59">
    <property type="entry name" value="GOLGI APPARATUS MEMBRANE PROTEIN TVP38-RELATED"/>
    <property type="match status" value="1"/>
</dbReference>
<feature type="transmembrane region" description="Helical" evidence="6">
    <location>
        <begin position="182"/>
        <end position="204"/>
    </location>
</feature>
<reference evidence="8" key="1">
    <citation type="journal article" date="2014" name="Int. J. Syst. Evol. Microbiol.">
        <title>Complete genome sequence of Corynebacterium casei LMG S-19264T (=DSM 44701T), isolated from a smear-ripened cheese.</title>
        <authorList>
            <consortium name="US DOE Joint Genome Institute (JGI-PGF)"/>
            <person name="Walter F."/>
            <person name="Albersmeier A."/>
            <person name="Kalinowski J."/>
            <person name="Ruckert C."/>
        </authorList>
    </citation>
    <scope>NUCLEOTIDE SEQUENCE</scope>
    <source>
        <strain evidence="8">JCM 14371</strain>
    </source>
</reference>
<sequence>MTPTGTGTVPDAGRSARLLRRWLPPALLLLCAAALLLVPDVRAFLTDAWRALSSDDALVRHAWVDRFGMWGPVALVGGMLVQAVLPVLPAAADVMIASLAYGVWGGFLIVYVGTMLGAVLGYAVGRAAGGRLVRRLTGERLAARTERFAAQRGWQAVLLVRLMPALKAEVMNLVAGAVGMPFLPFLLASAVGALPATALVVWLAATPSRLVWGVVGVSILTAGVAGVRLWTARQARAANGSAMPAEGEKTD</sequence>
<dbReference type="InterPro" id="IPR032816">
    <property type="entry name" value="VTT_dom"/>
</dbReference>
<evidence type="ECO:0000256" key="1">
    <source>
        <dbReference type="ARBA" id="ARBA00004651"/>
    </source>
</evidence>
<dbReference type="GO" id="GO:0005886">
    <property type="term" value="C:plasma membrane"/>
    <property type="evidence" value="ECO:0007669"/>
    <property type="project" value="UniProtKB-SubCell"/>
</dbReference>
<feature type="transmembrane region" description="Helical" evidence="6">
    <location>
        <begin position="210"/>
        <end position="230"/>
    </location>
</feature>
<evidence type="ECO:0000313" key="9">
    <source>
        <dbReference type="Proteomes" id="UP000635726"/>
    </source>
</evidence>
<protein>
    <recommendedName>
        <fullName evidence="6">TVP38/TMEM64 family membrane protein</fullName>
    </recommendedName>
</protein>
<evidence type="ECO:0000256" key="3">
    <source>
        <dbReference type="ARBA" id="ARBA00022692"/>
    </source>
</evidence>
<dbReference type="AlphaFoldDB" id="A0A917PBE2"/>
<evidence type="ECO:0000313" key="8">
    <source>
        <dbReference type="EMBL" id="GGJ69732.1"/>
    </source>
</evidence>
<gene>
    <name evidence="8" type="ORF">GCM10008939_12600</name>
</gene>
<evidence type="ECO:0000256" key="6">
    <source>
        <dbReference type="RuleBase" id="RU366058"/>
    </source>
</evidence>
<evidence type="ECO:0000256" key="2">
    <source>
        <dbReference type="ARBA" id="ARBA00022475"/>
    </source>
</evidence>
<reference evidence="8" key="2">
    <citation type="submission" date="2020-09" db="EMBL/GenBank/DDBJ databases">
        <authorList>
            <person name="Sun Q."/>
            <person name="Ohkuma M."/>
        </authorList>
    </citation>
    <scope>NUCLEOTIDE SEQUENCE</scope>
    <source>
        <strain evidence="8">JCM 14371</strain>
    </source>
</reference>
<feature type="domain" description="VTT" evidence="7">
    <location>
        <begin position="94"/>
        <end position="202"/>
    </location>
</feature>
<dbReference type="Pfam" id="PF09335">
    <property type="entry name" value="VTT_dom"/>
    <property type="match status" value="1"/>
</dbReference>
<organism evidence="8 9">
    <name type="scientific">Deinococcus aquiradiocola</name>
    <dbReference type="NCBI Taxonomy" id="393059"/>
    <lineage>
        <taxon>Bacteria</taxon>
        <taxon>Thermotogati</taxon>
        <taxon>Deinococcota</taxon>
        <taxon>Deinococci</taxon>
        <taxon>Deinococcales</taxon>
        <taxon>Deinococcaceae</taxon>
        <taxon>Deinococcus</taxon>
    </lineage>
</organism>
<dbReference type="RefSeq" id="WP_229670827.1">
    <property type="nucleotide sequence ID" value="NZ_BMOE01000003.1"/>
</dbReference>